<keyword evidence="3" id="KW-0689">Ribosomal protein</keyword>
<reference evidence="7" key="1">
    <citation type="submission" date="2021-01" db="EMBL/GenBank/DDBJ databases">
        <authorList>
            <person name="Eckstrom K.M.E."/>
        </authorList>
    </citation>
    <scope>NUCLEOTIDE SEQUENCE</scope>
    <source>
        <strain evidence="7">UVCC 0001</strain>
    </source>
</reference>
<organism evidence="7 8">
    <name type="scientific">Prototheca wickerhamii</name>
    <dbReference type="NCBI Taxonomy" id="3111"/>
    <lineage>
        <taxon>Eukaryota</taxon>
        <taxon>Viridiplantae</taxon>
        <taxon>Chlorophyta</taxon>
        <taxon>core chlorophytes</taxon>
        <taxon>Trebouxiophyceae</taxon>
        <taxon>Chlorellales</taxon>
        <taxon>Chlorellaceae</taxon>
        <taxon>Prototheca</taxon>
    </lineage>
</organism>
<feature type="region of interest" description="Disordered" evidence="6">
    <location>
        <begin position="1"/>
        <end position="68"/>
    </location>
</feature>
<dbReference type="Pfam" id="PF04839">
    <property type="entry name" value="PSRP-3_Ycf65"/>
    <property type="match status" value="1"/>
</dbReference>
<evidence type="ECO:0000313" key="8">
    <source>
        <dbReference type="Proteomes" id="UP001255856"/>
    </source>
</evidence>
<dbReference type="Proteomes" id="UP001255856">
    <property type="component" value="Unassembled WGS sequence"/>
</dbReference>
<dbReference type="AlphaFoldDB" id="A0AAD9MGC6"/>
<protein>
    <recommendedName>
        <fullName evidence="5">30S ribosomal protein 3, chloroplastic</fullName>
    </recommendedName>
</protein>
<evidence type="ECO:0000256" key="1">
    <source>
        <dbReference type="ARBA" id="ARBA00008561"/>
    </source>
</evidence>
<comment type="subunit">
    <text evidence="2">Part of the 30S ribosomal subunit.</text>
</comment>
<name>A0AAD9MGC6_PROWI</name>
<evidence type="ECO:0000256" key="6">
    <source>
        <dbReference type="SAM" id="MobiDB-lite"/>
    </source>
</evidence>
<keyword evidence="8" id="KW-1185">Reference proteome</keyword>
<dbReference type="PANTHER" id="PTHR35108:SF1">
    <property type="entry name" value="OS04G0461100 PROTEIN"/>
    <property type="match status" value="1"/>
</dbReference>
<dbReference type="InterPro" id="IPR038447">
    <property type="entry name" value="PSRP-3/Ycf65_sf"/>
</dbReference>
<evidence type="ECO:0000256" key="4">
    <source>
        <dbReference type="ARBA" id="ARBA00023274"/>
    </source>
</evidence>
<proteinExistence type="inferred from homology"/>
<dbReference type="Gene3D" id="3.30.390.140">
    <property type="match status" value="1"/>
</dbReference>
<dbReference type="PANTHER" id="PTHR35108">
    <property type="entry name" value="30S RIBOSOMAL PROTEIN 3, CHLOROPLASTIC"/>
    <property type="match status" value="1"/>
</dbReference>
<dbReference type="InterPro" id="IPR006924">
    <property type="entry name" value="Ribosomal_cS23-like"/>
</dbReference>
<sequence>MTLFGHPPSLLRSQESSEVVLEAHSSAADAGSEAEQPQLQQAAAEGAAESSAPGGQATAQAQELRSEEEKEAILQEAVRDPERPYHFVLNVLWLQNVIGIAVDQIFGDLRTPLSCYFFWPQEEAWEMTREYLEHEHDWITEEDKIELLNEFTRLIAYWESEGATVEAARSMFKLCRFHG</sequence>
<evidence type="ECO:0000256" key="5">
    <source>
        <dbReference type="ARBA" id="ARBA00035379"/>
    </source>
</evidence>
<keyword evidence="4" id="KW-0687">Ribonucleoprotein</keyword>
<evidence type="ECO:0000256" key="3">
    <source>
        <dbReference type="ARBA" id="ARBA00022980"/>
    </source>
</evidence>
<dbReference type="EMBL" id="JASFZW010000009">
    <property type="protein sequence ID" value="KAK2076544.1"/>
    <property type="molecule type" value="Genomic_DNA"/>
</dbReference>
<dbReference type="GO" id="GO:0006412">
    <property type="term" value="P:translation"/>
    <property type="evidence" value="ECO:0007669"/>
    <property type="project" value="InterPro"/>
</dbReference>
<dbReference type="GO" id="GO:1990904">
    <property type="term" value="C:ribonucleoprotein complex"/>
    <property type="evidence" value="ECO:0007669"/>
    <property type="project" value="UniProtKB-KW"/>
</dbReference>
<dbReference type="GO" id="GO:0005840">
    <property type="term" value="C:ribosome"/>
    <property type="evidence" value="ECO:0007669"/>
    <property type="project" value="UniProtKB-KW"/>
</dbReference>
<comment type="caution">
    <text evidence="7">The sequence shown here is derived from an EMBL/GenBank/DDBJ whole genome shotgun (WGS) entry which is preliminary data.</text>
</comment>
<accession>A0AAD9MGC6</accession>
<evidence type="ECO:0000313" key="7">
    <source>
        <dbReference type="EMBL" id="KAK2076544.1"/>
    </source>
</evidence>
<evidence type="ECO:0000256" key="2">
    <source>
        <dbReference type="ARBA" id="ARBA00011458"/>
    </source>
</evidence>
<dbReference type="GO" id="GO:0003735">
    <property type="term" value="F:structural constituent of ribosome"/>
    <property type="evidence" value="ECO:0007669"/>
    <property type="project" value="InterPro"/>
</dbReference>
<feature type="compositionally biased region" description="Low complexity" evidence="6">
    <location>
        <begin position="33"/>
        <end position="57"/>
    </location>
</feature>
<gene>
    <name evidence="7" type="ORF">QBZ16_005304</name>
</gene>
<comment type="similarity">
    <text evidence="1">Belongs to the chloroplast-specific ribosomal protein cS23 family.</text>
</comment>